<evidence type="ECO:0000313" key="4">
    <source>
        <dbReference type="Proteomes" id="UP000315827"/>
    </source>
</evidence>
<feature type="domain" description="GLUG" evidence="2">
    <location>
        <begin position="602"/>
        <end position="627"/>
    </location>
</feature>
<sequence>MNEFYLSRKISARLSLRAAARMICCILTLALWGPARAGVQAQTQSLDVASTSITDKLTLTYKLKPNSSTDYAWFYKVGTNGTETEFSGTLTGTNENWQHGSINIKSEKAIADADKDNLDSYPVLQLDGLNLTYNANDSLFYMVENGNPLCIQATGQSATTLKCQGVVIHNVKGCILLLDGGAAGLNILGKGHSNGIYLFTDGHPVGAILKGKIDIVADNKYAVVIGNLTYLSATEDARITVSAGMKAILDNNSNARSPFLEWRFGSALESGKTLEIKDANGNSLDPAIQFTTDDKNKHFAVNAAKNTGYTLWLDGKQLMDKDEKTVFTATDNKLFSFSGMALPTDWNNYGKTAHVGTDGNDIAVSGTNYTVKTSRGLAWIAWVTNNGKTTADTQEAYSGSYPPNKGFAGCTVTLANDISLATLPDVADSFNKSWYPIGKSQNEFKGIFDGGGHTVSDLSITSFDETLSFGLFGHIKNAVVKNLRVAGGITTGQAITQGDPFYFGGIAGYASESKIIACSNAVGIDVNTNSGWQLYIGGVAGLLLEKSVINHCWNEAPLSGKITGSMYNIGGIVGKSQSGAISNCYSLGNVSGSGTNTSTLPCAIGGIIGWLYDSASLSNCYATGSVSAINTATGKSVWAGGIAGCYSYTNYANGTILQSTISNCLALNAGSESMISVTATGGTAHIGRILGESSPHCIISYCYASSKIKLKEGDKGAVAPTEDIARDKINGQSLFLDEVPDSIAAWAGTEDTKAFTAIGTDADGELPQLKTIVSYSSDLPTQYRNEAIPGQLTASMKSTDYLVALDPLFLSFGDTITITLSCSNDKWSYKKGEGIRLTRFNGTVKMDSSEGASCNKLVISTLTGNPTLTFEKVAISPNDGIALTIDKGCALTINTTGEGASALRSSAASTVVNNGSLTLTGKGLDIENTSSDDMRYGLDNSGSFTVASDPATPSMPSVAFHCADTAIHNAGTLGNAWMEWRFADAPAQSGAEIAFTATEGAAPSITTIMRYNKTFAAIVTPGNTYRLWAVASADARIQQKGFDSEGTAIMRFPAPAADGAVAVFTGVGDLKTVQISGNQAFSTVGCAHEEVLVKSDGVLTVDADNAAVFNLTLEEGAQVVTTKALKVSDTFGTDRSLGNKWTAFGSPVALKASVGDADNQILYAATGYTGTNAAAQAWKDFPGTTADGTKAADLAADSPYLLAAEVADTKVAFTATAPAGSPIEIPATATVTLDDALADGVFLFQANPNLANLTLRDIYVLNAEGTRFDLHESDYVLKPFEAYITANAVTRSRLRSVGVADGSVVTANEIAAATAAVRVWAADGALHVCTGEAAALTVVRSDGRVVYAASIAPGDTRLALPSGIYMIRINNITYKIAL</sequence>
<dbReference type="Gene3D" id="2.160.20.110">
    <property type="match status" value="1"/>
</dbReference>
<protein>
    <recommendedName>
        <fullName evidence="2">GLUG domain-containing protein</fullName>
    </recommendedName>
</protein>
<evidence type="ECO:0000259" key="2">
    <source>
        <dbReference type="Pfam" id="PF07581"/>
    </source>
</evidence>
<organism evidence="3 4">
    <name type="scientific">Parabacteroides distasonis</name>
    <dbReference type="NCBI Taxonomy" id="823"/>
    <lineage>
        <taxon>Bacteria</taxon>
        <taxon>Pseudomonadati</taxon>
        <taxon>Bacteroidota</taxon>
        <taxon>Bacteroidia</taxon>
        <taxon>Bacteroidales</taxon>
        <taxon>Tannerellaceae</taxon>
        <taxon>Parabacteroides</taxon>
    </lineage>
</organism>
<proteinExistence type="predicted"/>
<evidence type="ECO:0000256" key="1">
    <source>
        <dbReference type="SAM" id="SignalP"/>
    </source>
</evidence>
<feature type="signal peptide" evidence="1">
    <location>
        <begin position="1"/>
        <end position="37"/>
    </location>
</feature>
<dbReference type="RefSeq" id="WP_146375685.1">
    <property type="nucleotide sequence ID" value="NZ_VOHW01000008.1"/>
</dbReference>
<accession>A0A5C6KFZ6</accession>
<comment type="caution">
    <text evidence="3">The sequence shown here is derived from an EMBL/GenBank/DDBJ whole genome shotgun (WGS) entry which is preliminary data.</text>
</comment>
<reference evidence="3 4" key="1">
    <citation type="submission" date="2019-07" db="EMBL/GenBank/DDBJ databases">
        <title>Genome sequencing of Parabacteroides distasonis iSURF_7.</title>
        <authorList>
            <person name="Degefu H.N."/>
            <person name="Ruoff K.L."/>
            <person name="Price C.E."/>
            <person name="Valls R.A."/>
            <person name="O'Toole G.A."/>
        </authorList>
    </citation>
    <scope>NUCLEOTIDE SEQUENCE [LARGE SCALE GENOMIC DNA]</scope>
    <source>
        <strain evidence="3 4">CFPLTA003_1B</strain>
    </source>
</reference>
<evidence type="ECO:0000313" key="3">
    <source>
        <dbReference type="EMBL" id="TWV60648.1"/>
    </source>
</evidence>
<keyword evidence="1" id="KW-0732">Signal</keyword>
<gene>
    <name evidence="3" type="ORF">FSA05_13270</name>
</gene>
<dbReference type="EMBL" id="VOHW01000008">
    <property type="protein sequence ID" value="TWV60648.1"/>
    <property type="molecule type" value="Genomic_DNA"/>
</dbReference>
<name>A0A5C6KFZ6_PARDI</name>
<dbReference type="InterPro" id="IPR011493">
    <property type="entry name" value="GLUG"/>
</dbReference>
<dbReference type="Proteomes" id="UP000315827">
    <property type="component" value="Unassembled WGS sequence"/>
</dbReference>
<dbReference type="Pfam" id="PF07581">
    <property type="entry name" value="Glug"/>
    <property type="match status" value="1"/>
</dbReference>
<feature type="chain" id="PRO_5023135630" description="GLUG domain-containing protein" evidence="1">
    <location>
        <begin position="38"/>
        <end position="1378"/>
    </location>
</feature>